<organism evidence="2 3">
    <name type="scientific">Tuber magnatum</name>
    <name type="common">white Piedmont truffle</name>
    <dbReference type="NCBI Taxonomy" id="42249"/>
    <lineage>
        <taxon>Eukaryota</taxon>
        <taxon>Fungi</taxon>
        <taxon>Dikarya</taxon>
        <taxon>Ascomycota</taxon>
        <taxon>Pezizomycotina</taxon>
        <taxon>Pezizomycetes</taxon>
        <taxon>Pezizales</taxon>
        <taxon>Tuberaceae</taxon>
        <taxon>Tuber</taxon>
    </lineage>
</organism>
<gene>
    <name evidence="2" type="ORF">C7212DRAFT_295130</name>
</gene>
<dbReference type="EMBL" id="PYWC01000032">
    <property type="protein sequence ID" value="PWW76547.1"/>
    <property type="molecule type" value="Genomic_DNA"/>
</dbReference>
<feature type="transmembrane region" description="Helical" evidence="1">
    <location>
        <begin position="24"/>
        <end position="43"/>
    </location>
</feature>
<dbReference type="OrthoDB" id="2431486at2759"/>
<evidence type="ECO:0008006" key="4">
    <source>
        <dbReference type="Google" id="ProtNLM"/>
    </source>
</evidence>
<dbReference type="STRING" id="42249.A0A317SSF8"/>
<sequence length="57" mass="6941">MRGVDIADQRRSYYSTQLRVVRTWMPLFFWLLDTSIINSFLITQQHMGEQRTRTSCW</sequence>
<keyword evidence="3" id="KW-1185">Reference proteome</keyword>
<comment type="caution">
    <text evidence="2">The sequence shown here is derived from an EMBL/GenBank/DDBJ whole genome shotgun (WGS) entry which is preliminary data.</text>
</comment>
<name>A0A317SSF8_9PEZI</name>
<accession>A0A317SSF8</accession>
<evidence type="ECO:0000313" key="3">
    <source>
        <dbReference type="Proteomes" id="UP000246991"/>
    </source>
</evidence>
<keyword evidence="1" id="KW-0472">Membrane</keyword>
<evidence type="ECO:0000313" key="2">
    <source>
        <dbReference type="EMBL" id="PWW76547.1"/>
    </source>
</evidence>
<proteinExistence type="predicted"/>
<dbReference type="Proteomes" id="UP000246991">
    <property type="component" value="Unassembled WGS sequence"/>
</dbReference>
<evidence type="ECO:0000256" key="1">
    <source>
        <dbReference type="SAM" id="Phobius"/>
    </source>
</evidence>
<dbReference type="AlphaFoldDB" id="A0A317SSF8"/>
<keyword evidence="1" id="KW-1133">Transmembrane helix</keyword>
<reference evidence="2 3" key="1">
    <citation type="submission" date="2018-03" db="EMBL/GenBank/DDBJ databases">
        <title>Genomes of Pezizomycetes fungi and the evolution of truffles.</title>
        <authorList>
            <person name="Murat C."/>
            <person name="Payen T."/>
            <person name="Noel B."/>
            <person name="Kuo A."/>
            <person name="Martin F.M."/>
        </authorList>
    </citation>
    <scope>NUCLEOTIDE SEQUENCE [LARGE SCALE GENOMIC DNA]</scope>
    <source>
        <strain evidence="2">091103-1</strain>
    </source>
</reference>
<keyword evidence="1" id="KW-0812">Transmembrane</keyword>
<protein>
    <recommendedName>
        <fullName evidence="4">PiggyBac transposable element-derived protein domain-containing protein</fullName>
    </recommendedName>
</protein>